<organism evidence="6 7">
    <name type="scientific">Kocuria subflava</name>
    <dbReference type="NCBI Taxonomy" id="1736139"/>
    <lineage>
        <taxon>Bacteria</taxon>
        <taxon>Bacillati</taxon>
        <taxon>Actinomycetota</taxon>
        <taxon>Actinomycetes</taxon>
        <taxon>Micrococcales</taxon>
        <taxon>Micrococcaceae</taxon>
        <taxon>Kocuria</taxon>
    </lineage>
</organism>
<evidence type="ECO:0000256" key="1">
    <source>
        <dbReference type="ARBA" id="ARBA00023015"/>
    </source>
</evidence>
<dbReference type="SMART" id="SM00419">
    <property type="entry name" value="HTH_CRP"/>
    <property type="match status" value="1"/>
</dbReference>
<dbReference type="PANTHER" id="PTHR24567:SF74">
    <property type="entry name" value="HTH-TYPE TRANSCRIPTIONAL REGULATOR ARCR"/>
    <property type="match status" value="1"/>
</dbReference>
<evidence type="ECO:0000256" key="3">
    <source>
        <dbReference type="ARBA" id="ARBA00023163"/>
    </source>
</evidence>
<dbReference type="SUPFAM" id="SSF46785">
    <property type="entry name" value="Winged helix' DNA-binding domain"/>
    <property type="match status" value="1"/>
</dbReference>
<evidence type="ECO:0000259" key="4">
    <source>
        <dbReference type="PROSITE" id="PS50042"/>
    </source>
</evidence>
<reference evidence="6 7" key="1">
    <citation type="submission" date="2020-02" db="EMBL/GenBank/DDBJ databases">
        <authorList>
            <person name="Sun Q."/>
        </authorList>
    </citation>
    <scope>NUCLEOTIDE SEQUENCE [LARGE SCALE GENOMIC DNA]</scope>
    <source>
        <strain evidence="6 7">YIM 13062</strain>
    </source>
</reference>
<dbReference type="PRINTS" id="PR00034">
    <property type="entry name" value="HTHCRP"/>
</dbReference>
<feature type="domain" description="Cyclic nucleotide-binding" evidence="4">
    <location>
        <begin position="36"/>
        <end position="155"/>
    </location>
</feature>
<dbReference type="PROSITE" id="PS50042">
    <property type="entry name" value="CNMP_BINDING_3"/>
    <property type="match status" value="1"/>
</dbReference>
<dbReference type="SMART" id="SM00100">
    <property type="entry name" value="cNMP"/>
    <property type="match status" value="1"/>
</dbReference>
<keyword evidence="7" id="KW-1185">Reference proteome</keyword>
<accession>A0A846TVQ5</accession>
<dbReference type="InterPro" id="IPR000595">
    <property type="entry name" value="cNMP-bd_dom"/>
</dbReference>
<dbReference type="Pfam" id="PF13545">
    <property type="entry name" value="HTH_Crp_2"/>
    <property type="match status" value="1"/>
</dbReference>
<dbReference type="GO" id="GO:0003700">
    <property type="term" value="F:DNA-binding transcription factor activity"/>
    <property type="evidence" value="ECO:0007669"/>
    <property type="project" value="TreeGrafter"/>
</dbReference>
<evidence type="ECO:0000259" key="5">
    <source>
        <dbReference type="PROSITE" id="PS51063"/>
    </source>
</evidence>
<dbReference type="InterPro" id="IPR019885">
    <property type="entry name" value="Tscrpt_reg_HTH_AsnC-type_CS"/>
</dbReference>
<proteinExistence type="predicted"/>
<evidence type="ECO:0000256" key="2">
    <source>
        <dbReference type="ARBA" id="ARBA00023125"/>
    </source>
</evidence>
<dbReference type="InterPro" id="IPR014710">
    <property type="entry name" value="RmlC-like_jellyroll"/>
</dbReference>
<dbReference type="GO" id="GO:0003677">
    <property type="term" value="F:DNA binding"/>
    <property type="evidence" value="ECO:0007669"/>
    <property type="project" value="UniProtKB-KW"/>
</dbReference>
<dbReference type="Gene3D" id="2.60.120.10">
    <property type="entry name" value="Jelly Rolls"/>
    <property type="match status" value="1"/>
</dbReference>
<dbReference type="CDD" id="cd00038">
    <property type="entry name" value="CAP_ED"/>
    <property type="match status" value="1"/>
</dbReference>
<dbReference type="InterPro" id="IPR012318">
    <property type="entry name" value="HTH_CRP"/>
</dbReference>
<dbReference type="SUPFAM" id="SSF51206">
    <property type="entry name" value="cAMP-binding domain-like"/>
    <property type="match status" value="1"/>
</dbReference>
<name>A0A846TVQ5_9MICC</name>
<dbReference type="PROSITE" id="PS51063">
    <property type="entry name" value="HTH_CRP_2"/>
    <property type="match status" value="1"/>
</dbReference>
<gene>
    <name evidence="6" type="ORF">GTW58_00150</name>
</gene>
<feature type="domain" description="HTH crp-type" evidence="5">
    <location>
        <begin position="169"/>
        <end position="238"/>
    </location>
</feature>
<protein>
    <submittedName>
        <fullName evidence="6">Crp/Fnr family transcriptional regulator</fullName>
    </submittedName>
</protein>
<keyword evidence="1" id="KW-0805">Transcription regulation</keyword>
<comment type="caution">
    <text evidence="6">The sequence shown here is derived from an EMBL/GenBank/DDBJ whole genome shotgun (WGS) entry which is preliminary data.</text>
</comment>
<sequence length="243" mass="26196">MSTSSGCGCSRATPDASGNLALDLEARFNCVSKVPLFRDLPIQERRSIASRITARVVSRGEVVQAQGAMPALQIVHAGQVKQVRLAPDGSQRLLRILGPGEFMGEHSVLTGSPAPRMATALTDVQVCVLSRLDVQQWLDQRPQMAVNMLQAVTRRLEETEAQLASLADRTVTQRLGDYLLSASDGLVGYPFELPVSKKDLASLIGTTPETLSRRLRSLSDRGALALGSGRHITILDQELLAAD</sequence>
<dbReference type="RefSeq" id="WP_081994288.1">
    <property type="nucleotide sequence ID" value="NZ_JAAVUN010000001.1"/>
</dbReference>
<dbReference type="InterPro" id="IPR018490">
    <property type="entry name" value="cNMP-bd_dom_sf"/>
</dbReference>
<dbReference type="EMBL" id="JAAVUN010000001">
    <property type="protein sequence ID" value="NKE08385.1"/>
    <property type="molecule type" value="Genomic_DNA"/>
</dbReference>
<dbReference type="InterPro" id="IPR036390">
    <property type="entry name" value="WH_DNA-bd_sf"/>
</dbReference>
<dbReference type="PROSITE" id="PS00519">
    <property type="entry name" value="HTH_ASNC_1"/>
    <property type="match status" value="1"/>
</dbReference>
<dbReference type="InterPro" id="IPR050397">
    <property type="entry name" value="Env_Response_Regulators"/>
</dbReference>
<keyword evidence="3" id="KW-0804">Transcription</keyword>
<dbReference type="Pfam" id="PF00027">
    <property type="entry name" value="cNMP_binding"/>
    <property type="match status" value="1"/>
</dbReference>
<dbReference type="Gene3D" id="1.10.10.10">
    <property type="entry name" value="Winged helix-like DNA-binding domain superfamily/Winged helix DNA-binding domain"/>
    <property type="match status" value="1"/>
</dbReference>
<dbReference type="PANTHER" id="PTHR24567">
    <property type="entry name" value="CRP FAMILY TRANSCRIPTIONAL REGULATORY PROTEIN"/>
    <property type="match status" value="1"/>
</dbReference>
<dbReference type="AlphaFoldDB" id="A0A846TVQ5"/>
<keyword evidence="2" id="KW-0238">DNA-binding</keyword>
<dbReference type="GO" id="GO:0005829">
    <property type="term" value="C:cytosol"/>
    <property type="evidence" value="ECO:0007669"/>
    <property type="project" value="TreeGrafter"/>
</dbReference>
<evidence type="ECO:0000313" key="7">
    <source>
        <dbReference type="Proteomes" id="UP000521379"/>
    </source>
</evidence>
<evidence type="ECO:0000313" key="6">
    <source>
        <dbReference type="EMBL" id="NKE08385.1"/>
    </source>
</evidence>
<dbReference type="Proteomes" id="UP000521379">
    <property type="component" value="Unassembled WGS sequence"/>
</dbReference>
<dbReference type="InterPro" id="IPR036388">
    <property type="entry name" value="WH-like_DNA-bd_sf"/>
</dbReference>